<protein>
    <submittedName>
        <fullName evidence="3">Similar to secretin RcpA/CpaC, associated with Flp pilus assembly</fullName>
    </submittedName>
</protein>
<feature type="domain" description="Pilus formation protein N-terminal" evidence="2">
    <location>
        <begin position="44"/>
        <end position="112"/>
    </location>
</feature>
<evidence type="ECO:0000256" key="1">
    <source>
        <dbReference type="SAM" id="Phobius"/>
    </source>
</evidence>
<sequence length="165" mass="17032">MLKTILNPVRTIAVVFASMVFLGMIGGGAIAQNTSVQGEAAANEAVWVNVNMARILRIASPAATVIVGNPGIADVTIQDPQTLILTGRSYGKTNLIILDSIGNPIADIILSVVLQRAGFVTVYQGAARTTLSCAPNCQPTIMLGDDTAFTTDAISSSNLVASSAN</sequence>
<keyword evidence="1" id="KW-0812">Transmembrane</keyword>
<keyword evidence="1" id="KW-1133">Transmembrane helix</keyword>
<keyword evidence="1" id="KW-0472">Membrane</keyword>
<dbReference type="Pfam" id="PF13629">
    <property type="entry name" value="T2SS-T3SS_pil_N"/>
    <property type="match status" value="1"/>
</dbReference>
<proteinExistence type="predicted"/>
<dbReference type="InterPro" id="IPR032789">
    <property type="entry name" value="T2SS-T3SS_pil_N"/>
</dbReference>
<feature type="transmembrane region" description="Helical" evidence="1">
    <location>
        <begin position="12"/>
        <end position="31"/>
    </location>
</feature>
<name>A0A3B0TGU3_9ZZZZ</name>
<organism evidence="3">
    <name type="scientific">hydrothermal vent metagenome</name>
    <dbReference type="NCBI Taxonomy" id="652676"/>
    <lineage>
        <taxon>unclassified sequences</taxon>
        <taxon>metagenomes</taxon>
        <taxon>ecological metagenomes</taxon>
    </lineage>
</organism>
<dbReference type="AlphaFoldDB" id="A0A3B0TGU3"/>
<evidence type="ECO:0000259" key="2">
    <source>
        <dbReference type="Pfam" id="PF13629"/>
    </source>
</evidence>
<dbReference type="EMBL" id="UOEQ01000019">
    <property type="protein sequence ID" value="VAW13702.1"/>
    <property type="molecule type" value="Genomic_DNA"/>
</dbReference>
<evidence type="ECO:0000313" key="3">
    <source>
        <dbReference type="EMBL" id="VAW13702.1"/>
    </source>
</evidence>
<reference evidence="3" key="1">
    <citation type="submission" date="2018-06" db="EMBL/GenBank/DDBJ databases">
        <authorList>
            <person name="Zhirakovskaya E."/>
        </authorList>
    </citation>
    <scope>NUCLEOTIDE SEQUENCE</scope>
</reference>
<gene>
    <name evidence="3" type="ORF">MNBD_ALPHA11-843</name>
</gene>
<accession>A0A3B0TGU3</accession>